<comment type="caution">
    <text evidence="1">The sequence shown here is derived from an EMBL/GenBank/DDBJ whole genome shotgun (WGS) entry which is preliminary data.</text>
</comment>
<dbReference type="AlphaFoldDB" id="A0ABD0KGR8"/>
<gene>
    <name evidence="1" type="ORF">BaRGS_00022551</name>
</gene>
<dbReference type="Proteomes" id="UP001519460">
    <property type="component" value="Unassembled WGS sequence"/>
</dbReference>
<evidence type="ECO:0000313" key="1">
    <source>
        <dbReference type="EMBL" id="KAK7486228.1"/>
    </source>
</evidence>
<proteinExistence type="predicted"/>
<accession>A0ABD0KGR8</accession>
<evidence type="ECO:0000313" key="2">
    <source>
        <dbReference type="Proteomes" id="UP001519460"/>
    </source>
</evidence>
<name>A0ABD0KGR8_9CAEN</name>
<keyword evidence="2" id="KW-1185">Reference proteome</keyword>
<protein>
    <submittedName>
        <fullName evidence="1">Uncharacterized protein</fullName>
    </submittedName>
</protein>
<reference evidence="1 2" key="1">
    <citation type="journal article" date="2023" name="Sci. Data">
        <title>Genome assembly of the Korean intertidal mud-creeper Batillaria attramentaria.</title>
        <authorList>
            <person name="Patra A.K."/>
            <person name="Ho P.T."/>
            <person name="Jun S."/>
            <person name="Lee S.J."/>
            <person name="Kim Y."/>
            <person name="Won Y.J."/>
        </authorList>
    </citation>
    <scope>NUCLEOTIDE SEQUENCE [LARGE SCALE GENOMIC DNA]</scope>
    <source>
        <strain evidence="1">Wonlab-2016</strain>
    </source>
</reference>
<organism evidence="1 2">
    <name type="scientific">Batillaria attramentaria</name>
    <dbReference type="NCBI Taxonomy" id="370345"/>
    <lineage>
        <taxon>Eukaryota</taxon>
        <taxon>Metazoa</taxon>
        <taxon>Spiralia</taxon>
        <taxon>Lophotrochozoa</taxon>
        <taxon>Mollusca</taxon>
        <taxon>Gastropoda</taxon>
        <taxon>Caenogastropoda</taxon>
        <taxon>Sorbeoconcha</taxon>
        <taxon>Cerithioidea</taxon>
        <taxon>Batillariidae</taxon>
        <taxon>Batillaria</taxon>
    </lineage>
</organism>
<sequence>MEERCSKHQWLGESLPRTIRRDACMRLVAVLARLPAVNQMEEIGQPLTEDLIVGTGWTPCLLASNADASYSVNCQRVGKDC</sequence>
<dbReference type="EMBL" id="JACVVK020000182">
    <property type="protein sequence ID" value="KAK7486228.1"/>
    <property type="molecule type" value="Genomic_DNA"/>
</dbReference>